<protein>
    <submittedName>
        <fullName evidence="2">Uncharacterized protein</fullName>
    </submittedName>
</protein>
<feature type="transmembrane region" description="Helical" evidence="1">
    <location>
        <begin position="134"/>
        <end position="155"/>
    </location>
</feature>
<proteinExistence type="predicted"/>
<dbReference type="InParanoid" id="A0A1X7SZ15"/>
<dbReference type="AlphaFoldDB" id="A0A1X7SZ15"/>
<feature type="transmembrane region" description="Helical" evidence="1">
    <location>
        <begin position="161"/>
        <end position="183"/>
    </location>
</feature>
<feature type="transmembrane region" description="Helical" evidence="1">
    <location>
        <begin position="106"/>
        <end position="127"/>
    </location>
</feature>
<evidence type="ECO:0000313" key="2">
    <source>
        <dbReference type="EnsemblMetazoa" id="Aqu2.1.07170_001"/>
    </source>
</evidence>
<sequence length="246" mass="26328">MPLVIIIKDNCINQQPTPLSCELTVTGLIQSSIDCLHERLFIFTNVTEGDEYNYTVTITNVIGSAVKNGFIEIPYLPFEVYPSEIQYLPSTKTMISPCSLNSIPPLVGVAVTVILIVVVTVGAFVAVTIVVVNILVCVVVLVIVDIVVGPASVVVCVTCDVLVIVIVSDGSSIGDAVTAIAALNSSSSKKYSPHLYIPPGGGVLNPPSYYIRSHLFMTHHYQLHFPVCTGATSSQVGFFILSSFTH</sequence>
<name>A0A1X7SZ15_AMPQE</name>
<reference evidence="2" key="1">
    <citation type="submission" date="2017-05" db="UniProtKB">
        <authorList>
            <consortium name="EnsemblMetazoa"/>
        </authorList>
    </citation>
    <scope>IDENTIFICATION</scope>
</reference>
<accession>A0A1X7SZ15</accession>
<keyword evidence="1" id="KW-0812">Transmembrane</keyword>
<keyword evidence="1" id="KW-1133">Transmembrane helix</keyword>
<organism evidence="2">
    <name type="scientific">Amphimedon queenslandica</name>
    <name type="common">Sponge</name>
    <dbReference type="NCBI Taxonomy" id="400682"/>
    <lineage>
        <taxon>Eukaryota</taxon>
        <taxon>Metazoa</taxon>
        <taxon>Porifera</taxon>
        <taxon>Demospongiae</taxon>
        <taxon>Heteroscleromorpha</taxon>
        <taxon>Haplosclerida</taxon>
        <taxon>Niphatidae</taxon>
        <taxon>Amphimedon</taxon>
    </lineage>
</organism>
<dbReference type="EnsemblMetazoa" id="Aqu2.1.07170_001">
    <property type="protein sequence ID" value="Aqu2.1.07170_001"/>
    <property type="gene ID" value="Aqu2.1.07170"/>
</dbReference>
<keyword evidence="1" id="KW-0472">Membrane</keyword>
<evidence type="ECO:0000256" key="1">
    <source>
        <dbReference type="SAM" id="Phobius"/>
    </source>
</evidence>